<comment type="caution">
    <text evidence="4">The sequence shown here is derived from an EMBL/GenBank/DDBJ whole genome shotgun (WGS) entry which is preliminary data.</text>
</comment>
<evidence type="ECO:0000313" key="4">
    <source>
        <dbReference type="EMBL" id="RVU38761.1"/>
    </source>
</evidence>
<protein>
    <submittedName>
        <fullName evidence="4">Pyridoxal-phosphate dependent enzyme</fullName>
    </submittedName>
</protein>
<dbReference type="OrthoDB" id="34584at2"/>
<dbReference type="AlphaFoldDB" id="A0A3S2Y532"/>
<dbReference type="InterPro" id="IPR036052">
    <property type="entry name" value="TrpB-like_PALP_sf"/>
</dbReference>
<keyword evidence="5" id="KW-1185">Reference proteome</keyword>
<evidence type="ECO:0000256" key="1">
    <source>
        <dbReference type="ARBA" id="ARBA00001933"/>
    </source>
</evidence>
<dbReference type="InterPro" id="IPR001926">
    <property type="entry name" value="TrpB-like_PALP"/>
</dbReference>
<feature type="domain" description="Tryptophan synthase beta chain-like PALP" evidence="3">
    <location>
        <begin position="40"/>
        <end position="351"/>
    </location>
</feature>
<gene>
    <name evidence="4" type="ORF">EOI86_05685</name>
</gene>
<accession>A0A3S2Y532</accession>
<reference evidence="5" key="1">
    <citation type="submission" date="2019-01" db="EMBL/GenBank/DDBJ databases">
        <title>Gri0909 isolated from a small marine red alga.</title>
        <authorList>
            <person name="Kim J."/>
            <person name="Jeong S.E."/>
            <person name="Jeon C.O."/>
        </authorList>
    </citation>
    <scope>NUCLEOTIDE SEQUENCE [LARGE SCALE GENOMIC DNA]</scope>
    <source>
        <strain evidence="5">Gri0909</strain>
    </source>
</reference>
<dbReference type="Gene3D" id="3.40.50.1100">
    <property type="match status" value="2"/>
</dbReference>
<evidence type="ECO:0000259" key="3">
    <source>
        <dbReference type="Pfam" id="PF00291"/>
    </source>
</evidence>
<dbReference type="EMBL" id="SADE01000001">
    <property type="protein sequence ID" value="RVU38761.1"/>
    <property type="molecule type" value="Genomic_DNA"/>
</dbReference>
<name>A0A3S2Y532_9PROT</name>
<dbReference type="Pfam" id="PF00291">
    <property type="entry name" value="PALP"/>
    <property type="match status" value="1"/>
</dbReference>
<organism evidence="4 5">
    <name type="scientific">Hwanghaeella grinnelliae</name>
    <dbReference type="NCBI Taxonomy" id="2500179"/>
    <lineage>
        <taxon>Bacteria</taxon>
        <taxon>Pseudomonadati</taxon>
        <taxon>Pseudomonadota</taxon>
        <taxon>Alphaproteobacteria</taxon>
        <taxon>Rhodospirillales</taxon>
        <taxon>Rhodospirillaceae</taxon>
        <taxon>Hwanghaeella</taxon>
    </lineage>
</organism>
<proteinExistence type="predicted"/>
<dbReference type="Proteomes" id="UP000287447">
    <property type="component" value="Unassembled WGS sequence"/>
</dbReference>
<evidence type="ECO:0000256" key="2">
    <source>
        <dbReference type="ARBA" id="ARBA00022898"/>
    </source>
</evidence>
<dbReference type="SUPFAM" id="SSF53686">
    <property type="entry name" value="Tryptophan synthase beta subunit-like PLP-dependent enzymes"/>
    <property type="match status" value="1"/>
</dbReference>
<dbReference type="PANTHER" id="PTHR42937">
    <property type="match status" value="1"/>
</dbReference>
<evidence type="ECO:0000313" key="5">
    <source>
        <dbReference type="Proteomes" id="UP000287447"/>
    </source>
</evidence>
<sequence length="360" mass="36923">MRFIANRLRGTGLPTGIEIADGEVCTDATAAMTLYKLCPAAQKTPLTALPALAAELGLASVFIKDERERMGLGSFKALGAAHAIAKLAAKKVTDGAAADYTDALKGETFVCASAGNHGLSVAAGARVFGANAAVYLADPVPEDFADRLRAKGADVVRAGATYEESMEAAARDAAAKGWRLLSDSSWIGYTDPARDVMEGYLIMAAEAADDIPAPPTHIFLQAGVGGLAAACTAMARQRWGDAVHICVVEPEAAPALIESIEAGKPVTTQGSVSSMGRLDCKEPSHLALKYLAREADGFMTVTEAEAGDAVALYGKHGIATSPSAAAALAGLVTAKTAGAINGLGDASRILLYVSEGEIDD</sequence>
<dbReference type="RefSeq" id="WP_127764133.1">
    <property type="nucleotide sequence ID" value="NZ_SADE01000001.1"/>
</dbReference>
<keyword evidence="2" id="KW-0663">Pyridoxal phosphate</keyword>
<comment type="cofactor">
    <cofactor evidence="1">
        <name>pyridoxal 5'-phosphate</name>
        <dbReference type="ChEBI" id="CHEBI:597326"/>
    </cofactor>
</comment>
<dbReference type="PANTHER" id="PTHR42937:SF1">
    <property type="entry name" value="DIAMINOPROPIONATE AMMONIA-LYASE"/>
    <property type="match status" value="1"/>
</dbReference>